<comment type="caution">
    <text evidence="1">The sequence shown here is derived from an EMBL/GenBank/DDBJ whole genome shotgun (WGS) entry which is preliminary data.</text>
</comment>
<accession>A0A501PKU6</accession>
<protein>
    <submittedName>
        <fullName evidence="1">Ketoacid CoA transferase</fullName>
    </submittedName>
</protein>
<dbReference type="PANTHER" id="PTHR43293">
    <property type="entry name" value="ACETATE COA-TRANSFERASE YDIF"/>
    <property type="match status" value="1"/>
</dbReference>
<proteinExistence type="predicted"/>
<dbReference type="Proteomes" id="UP000319148">
    <property type="component" value="Unassembled WGS sequence"/>
</dbReference>
<dbReference type="OrthoDB" id="9813111at2"/>
<dbReference type="InterPro" id="IPR037171">
    <property type="entry name" value="NagB/RpiA_transferase-like"/>
</dbReference>
<keyword evidence="1" id="KW-0808">Transferase</keyword>
<dbReference type="Gene3D" id="3.40.1080.10">
    <property type="entry name" value="Glutaconate Coenzyme A-transferase"/>
    <property type="match status" value="1"/>
</dbReference>
<keyword evidence="2" id="KW-1185">Reference proteome</keyword>
<evidence type="ECO:0000313" key="1">
    <source>
        <dbReference type="EMBL" id="TPD60712.1"/>
    </source>
</evidence>
<organism evidence="1 2">
    <name type="scientific">Emcibacter nanhaiensis</name>
    <dbReference type="NCBI Taxonomy" id="1505037"/>
    <lineage>
        <taxon>Bacteria</taxon>
        <taxon>Pseudomonadati</taxon>
        <taxon>Pseudomonadota</taxon>
        <taxon>Alphaproteobacteria</taxon>
        <taxon>Emcibacterales</taxon>
        <taxon>Emcibacteraceae</taxon>
        <taxon>Emcibacter</taxon>
    </lineage>
</organism>
<sequence>MSYSLAELCICAGAEAFRHDGEKMATLIGVVPRLAGGLAKLTFNPGLMMTEGEAYLVSEPVPLGPRGDYQPKIEGLMTYERVFDIVYRGDRHCFVGPVQVDRYGQMNISVIGGTYEQPKVALLGARGFPGNTINNINSMFVPKHNTKAFVDGEVDMVSSVGYNPTRWPDGKKPPYLELRHIITDLCVMDFGGADNAIRVISLHPGVSFDEVQDNTGFPLEKIDGLGDTPAPTEDQLELIRKLDPHNLRATVFEGNPPGDRRA</sequence>
<dbReference type="GO" id="GO:0008410">
    <property type="term" value="F:CoA-transferase activity"/>
    <property type="evidence" value="ECO:0007669"/>
    <property type="project" value="InterPro"/>
</dbReference>
<dbReference type="SUPFAM" id="SSF100950">
    <property type="entry name" value="NagB/RpiA/CoA transferase-like"/>
    <property type="match status" value="1"/>
</dbReference>
<gene>
    <name evidence="1" type="ORF">FIV46_08275</name>
</gene>
<dbReference type="AlphaFoldDB" id="A0A501PKU6"/>
<dbReference type="RefSeq" id="WP_139940354.1">
    <property type="nucleotide sequence ID" value="NZ_JBHSYP010000008.1"/>
</dbReference>
<dbReference type="EMBL" id="VFIY01000006">
    <property type="protein sequence ID" value="TPD60712.1"/>
    <property type="molecule type" value="Genomic_DNA"/>
</dbReference>
<reference evidence="2" key="1">
    <citation type="submission" date="2019-06" db="EMBL/GenBank/DDBJ databases">
        <title>The complete genome of Emcibacter congregatus ZYLT.</title>
        <authorList>
            <person name="Zhao Z."/>
        </authorList>
    </citation>
    <scope>NUCLEOTIDE SEQUENCE [LARGE SCALE GENOMIC DNA]</scope>
    <source>
        <strain evidence="2">MCCC 1A06723</strain>
    </source>
</reference>
<dbReference type="PANTHER" id="PTHR43293:SF3">
    <property type="entry name" value="CHOLESTEROL RING-CLEAVING HYDROLASE IPDB SUBUNIT"/>
    <property type="match status" value="1"/>
</dbReference>
<evidence type="ECO:0000313" key="2">
    <source>
        <dbReference type="Proteomes" id="UP000319148"/>
    </source>
</evidence>
<name>A0A501PKU6_9PROT</name>